<keyword evidence="3" id="KW-1185">Reference proteome</keyword>
<gene>
    <name evidence="2" type="ORF">Pyn_16897</name>
</gene>
<protein>
    <submittedName>
        <fullName evidence="2">Uncharacterized protein</fullName>
    </submittedName>
</protein>
<dbReference type="GO" id="GO:0031490">
    <property type="term" value="F:chromatin DNA binding"/>
    <property type="evidence" value="ECO:0007669"/>
    <property type="project" value="InterPro"/>
</dbReference>
<feature type="compositionally biased region" description="Low complexity" evidence="1">
    <location>
        <begin position="68"/>
        <end position="79"/>
    </location>
</feature>
<dbReference type="AlphaFoldDB" id="A0A314ZPF8"/>
<dbReference type="GO" id="GO:0003713">
    <property type="term" value="F:transcription coactivator activity"/>
    <property type="evidence" value="ECO:0007669"/>
    <property type="project" value="InterPro"/>
</dbReference>
<feature type="compositionally biased region" description="Polar residues" evidence="1">
    <location>
        <begin position="42"/>
        <end position="63"/>
    </location>
</feature>
<organism evidence="2 3">
    <name type="scientific">Prunus yedoensis var. nudiflora</name>
    <dbReference type="NCBI Taxonomy" id="2094558"/>
    <lineage>
        <taxon>Eukaryota</taxon>
        <taxon>Viridiplantae</taxon>
        <taxon>Streptophyta</taxon>
        <taxon>Embryophyta</taxon>
        <taxon>Tracheophyta</taxon>
        <taxon>Spermatophyta</taxon>
        <taxon>Magnoliopsida</taxon>
        <taxon>eudicotyledons</taxon>
        <taxon>Gunneridae</taxon>
        <taxon>Pentapetalae</taxon>
        <taxon>rosids</taxon>
        <taxon>fabids</taxon>
        <taxon>Rosales</taxon>
        <taxon>Rosaceae</taxon>
        <taxon>Amygdaloideae</taxon>
        <taxon>Amygdaleae</taxon>
        <taxon>Prunus</taxon>
    </lineage>
</organism>
<dbReference type="PANTHER" id="PTHR33137">
    <property type="entry name" value="MEDIATOR OF RNA POLYMERASE II TRANSCRIPTION SUBUNIT 15A-RELATED"/>
    <property type="match status" value="1"/>
</dbReference>
<proteinExistence type="predicted"/>
<dbReference type="OrthoDB" id="1912459at2759"/>
<dbReference type="PANTHER" id="PTHR33137:SF4">
    <property type="entry name" value="MEDIATOR OF RNA POLYMERASE II TRANSCRIPTION SUBUNIT 15A-RELATED"/>
    <property type="match status" value="1"/>
</dbReference>
<evidence type="ECO:0000256" key="1">
    <source>
        <dbReference type="SAM" id="MobiDB-lite"/>
    </source>
</evidence>
<feature type="region of interest" description="Disordered" evidence="1">
    <location>
        <begin position="42"/>
        <end position="85"/>
    </location>
</feature>
<dbReference type="Proteomes" id="UP000250321">
    <property type="component" value="Unassembled WGS sequence"/>
</dbReference>
<dbReference type="EMBL" id="PJQY01000038">
    <property type="protein sequence ID" value="PQQ20323.1"/>
    <property type="molecule type" value="Genomic_DNA"/>
</dbReference>
<reference evidence="2 3" key="1">
    <citation type="submission" date="2018-02" db="EMBL/GenBank/DDBJ databases">
        <title>Draft genome of wild Prunus yedoensis var. nudiflora.</title>
        <authorList>
            <person name="Baek S."/>
            <person name="Kim J.-H."/>
            <person name="Choi K."/>
            <person name="Kim G.-B."/>
            <person name="Cho A."/>
            <person name="Jang H."/>
            <person name="Shin C.-H."/>
            <person name="Yu H.-J."/>
            <person name="Mun J.-H."/>
        </authorList>
    </citation>
    <scope>NUCLEOTIDE SEQUENCE [LARGE SCALE GENOMIC DNA]</scope>
    <source>
        <strain evidence="3">cv. Jeju island</strain>
        <tissue evidence="2">Leaf</tissue>
    </source>
</reference>
<accession>A0A314ZPF8</accession>
<evidence type="ECO:0000313" key="2">
    <source>
        <dbReference type="EMBL" id="PQQ20323.1"/>
    </source>
</evidence>
<evidence type="ECO:0000313" key="3">
    <source>
        <dbReference type="Proteomes" id="UP000250321"/>
    </source>
</evidence>
<sequence>MRVPASVECQEASLKYALYLRGLERVLRRIVYWRIQASGQVPGTMHQPQNVMDQQNQLYQSQRALPETSSTSLDSTSQTGHANGDDWQEEVFQKIKFMKEMYLPELSEMYQKIATKLQQDDSLPQQPKSEQLDN</sequence>
<name>A0A314ZPF8_PRUYE</name>
<comment type="caution">
    <text evidence="2">The sequence shown here is derived from an EMBL/GenBank/DDBJ whole genome shotgun (WGS) entry which is preliminary data.</text>
</comment>
<dbReference type="InterPro" id="IPR044661">
    <property type="entry name" value="MED15a/b/c-like"/>
</dbReference>
<dbReference type="STRING" id="2094558.A0A314ZPF8"/>